<proteinExistence type="predicted"/>
<evidence type="ECO:0000256" key="5">
    <source>
        <dbReference type="SAM" id="MobiDB-lite"/>
    </source>
</evidence>
<evidence type="ECO:0000259" key="7">
    <source>
        <dbReference type="Pfam" id="PF04116"/>
    </source>
</evidence>
<keyword evidence="2 6" id="KW-0812">Transmembrane</keyword>
<evidence type="ECO:0000256" key="6">
    <source>
        <dbReference type="SAM" id="Phobius"/>
    </source>
</evidence>
<comment type="caution">
    <text evidence="8">The sequence shown here is derived from an EMBL/GenBank/DDBJ whole genome shotgun (WGS) entry which is preliminary data.</text>
</comment>
<dbReference type="EMBL" id="JAGPNK010000012">
    <property type="protein sequence ID" value="KAH7310645.1"/>
    <property type="molecule type" value="Genomic_DNA"/>
</dbReference>
<keyword evidence="4 6" id="KW-0472">Membrane</keyword>
<evidence type="ECO:0000313" key="9">
    <source>
        <dbReference type="Proteomes" id="UP000813444"/>
    </source>
</evidence>
<feature type="domain" description="Fatty acid hydroxylase" evidence="7">
    <location>
        <begin position="147"/>
        <end position="278"/>
    </location>
</feature>
<dbReference type="GO" id="GO:0005506">
    <property type="term" value="F:iron ion binding"/>
    <property type="evidence" value="ECO:0007669"/>
    <property type="project" value="InterPro"/>
</dbReference>
<dbReference type="Proteomes" id="UP000813444">
    <property type="component" value="Unassembled WGS sequence"/>
</dbReference>
<dbReference type="PANTHER" id="PTHR11863">
    <property type="entry name" value="STEROL DESATURASE"/>
    <property type="match status" value="1"/>
</dbReference>
<evidence type="ECO:0000256" key="4">
    <source>
        <dbReference type="ARBA" id="ARBA00023136"/>
    </source>
</evidence>
<gene>
    <name evidence="8" type="ORF">B0I35DRAFT_358020</name>
</gene>
<protein>
    <recommendedName>
        <fullName evidence="7">Fatty acid hydroxylase domain-containing protein</fullName>
    </recommendedName>
</protein>
<feature type="transmembrane region" description="Helical" evidence="6">
    <location>
        <begin position="46"/>
        <end position="74"/>
    </location>
</feature>
<accession>A0A8K0SF88</accession>
<dbReference type="InterPro" id="IPR006694">
    <property type="entry name" value="Fatty_acid_hydroxylase"/>
</dbReference>
<keyword evidence="9" id="KW-1185">Reference proteome</keyword>
<sequence>MDLLLSLPLASYLLAPSLTSWSTSLNLLFFYMTWTTLVLTHPPLRVHLTGILAIRVAFCLLPSLLSLLFDVALPSVAESIKYGGRSALPPRNPRFLARMLGLALLNLVILTAAEGACSAAFMYLAREPEFRTSTALPMPWGILRHGLIILAAREVLHYYINRFVLHNNGSLAGVHARYAHSRSGAPFSLQLLTDHPLSLLLHRFVPLYLPCLVLRPHLLTYFLVVAVCTVEETLCMSGYSIVPGIIMGGMVQRAAVHYADRGTSNYGAWGILDWWHGTGRGRDVLEDMRREADKHRVKERSAVKAEQGAGLLQNGVEALTNRSGTTPRRSGRKRTARKVD</sequence>
<feature type="transmembrane region" description="Helical" evidence="6">
    <location>
        <begin position="95"/>
        <end position="122"/>
    </location>
</feature>
<keyword evidence="3 6" id="KW-1133">Transmembrane helix</keyword>
<dbReference type="GO" id="GO:0016491">
    <property type="term" value="F:oxidoreductase activity"/>
    <property type="evidence" value="ECO:0007669"/>
    <property type="project" value="InterPro"/>
</dbReference>
<dbReference type="GO" id="GO:0016020">
    <property type="term" value="C:membrane"/>
    <property type="evidence" value="ECO:0007669"/>
    <property type="project" value="UniProtKB-SubCell"/>
</dbReference>
<evidence type="ECO:0000256" key="2">
    <source>
        <dbReference type="ARBA" id="ARBA00022692"/>
    </source>
</evidence>
<feature type="compositionally biased region" description="Basic residues" evidence="5">
    <location>
        <begin position="329"/>
        <end position="340"/>
    </location>
</feature>
<organism evidence="8 9">
    <name type="scientific">Stachybotrys elegans</name>
    <dbReference type="NCBI Taxonomy" id="80388"/>
    <lineage>
        <taxon>Eukaryota</taxon>
        <taxon>Fungi</taxon>
        <taxon>Dikarya</taxon>
        <taxon>Ascomycota</taxon>
        <taxon>Pezizomycotina</taxon>
        <taxon>Sordariomycetes</taxon>
        <taxon>Hypocreomycetidae</taxon>
        <taxon>Hypocreales</taxon>
        <taxon>Stachybotryaceae</taxon>
        <taxon>Stachybotrys</taxon>
    </lineage>
</organism>
<comment type="subcellular location">
    <subcellularLocation>
        <location evidence="1">Membrane</location>
    </subcellularLocation>
</comment>
<evidence type="ECO:0000256" key="3">
    <source>
        <dbReference type="ARBA" id="ARBA00022989"/>
    </source>
</evidence>
<name>A0A8K0SF88_9HYPO</name>
<dbReference type="AlphaFoldDB" id="A0A8K0SF88"/>
<reference evidence="8" key="1">
    <citation type="journal article" date="2021" name="Nat. Commun.">
        <title>Genetic determinants of endophytism in the Arabidopsis root mycobiome.</title>
        <authorList>
            <person name="Mesny F."/>
            <person name="Miyauchi S."/>
            <person name="Thiergart T."/>
            <person name="Pickel B."/>
            <person name="Atanasova L."/>
            <person name="Karlsson M."/>
            <person name="Huettel B."/>
            <person name="Barry K.W."/>
            <person name="Haridas S."/>
            <person name="Chen C."/>
            <person name="Bauer D."/>
            <person name="Andreopoulos W."/>
            <person name="Pangilinan J."/>
            <person name="LaButti K."/>
            <person name="Riley R."/>
            <person name="Lipzen A."/>
            <person name="Clum A."/>
            <person name="Drula E."/>
            <person name="Henrissat B."/>
            <person name="Kohler A."/>
            <person name="Grigoriev I.V."/>
            <person name="Martin F.M."/>
            <person name="Hacquard S."/>
        </authorList>
    </citation>
    <scope>NUCLEOTIDE SEQUENCE</scope>
    <source>
        <strain evidence="8">MPI-CAGE-CH-0235</strain>
    </source>
</reference>
<evidence type="ECO:0000313" key="8">
    <source>
        <dbReference type="EMBL" id="KAH7310645.1"/>
    </source>
</evidence>
<feature type="region of interest" description="Disordered" evidence="5">
    <location>
        <begin position="297"/>
        <end position="340"/>
    </location>
</feature>
<dbReference type="OrthoDB" id="408954at2759"/>
<dbReference type="InterPro" id="IPR050307">
    <property type="entry name" value="Sterol_Desaturase_Related"/>
</dbReference>
<evidence type="ECO:0000256" key="1">
    <source>
        <dbReference type="ARBA" id="ARBA00004370"/>
    </source>
</evidence>
<dbReference type="GO" id="GO:0008610">
    <property type="term" value="P:lipid biosynthetic process"/>
    <property type="evidence" value="ECO:0007669"/>
    <property type="project" value="InterPro"/>
</dbReference>
<dbReference type="Pfam" id="PF04116">
    <property type="entry name" value="FA_hydroxylase"/>
    <property type="match status" value="1"/>
</dbReference>